<name>A0A8B6GGM9_MYTGA</name>
<proteinExistence type="predicted"/>
<dbReference type="Pfam" id="PF12248">
    <property type="entry name" value="Methyltransf_FA"/>
    <property type="match status" value="1"/>
</dbReference>
<sequence>MIQISIRVRYQIRTVDSKPLGFFDFNVITDYVTDLAKYGRNKTETLVFEVKICLQAKLFMSNSEVMSDSTLRYEVLIGGWGNAISAIRRSDGIETNDVSEKFNTAGLLDCNQYRLLWASWEDGTIKLGTGGIIGDNLQCSWTDPNPFEVRSAGIYSRNNDGEWIIEINVADESTGFFSNCNKNDNKASLVNLDVVFTGKVQCIAICAKMAECVGINYSSQISRCELLSFDPGLVTAIPQSLTPGWTYYTKCFRQKEVCIGCFF</sequence>
<protein>
    <recommendedName>
        <fullName evidence="1">Farnesoic acid O-methyl transferase domain-containing protein</fullName>
    </recommendedName>
</protein>
<dbReference type="EMBL" id="UYJE01008408">
    <property type="protein sequence ID" value="VDI63662.1"/>
    <property type="molecule type" value="Genomic_DNA"/>
</dbReference>
<reference evidence="2" key="1">
    <citation type="submission" date="2018-11" db="EMBL/GenBank/DDBJ databases">
        <authorList>
            <person name="Alioto T."/>
            <person name="Alioto T."/>
        </authorList>
    </citation>
    <scope>NUCLEOTIDE SEQUENCE</scope>
</reference>
<evidence type="ECO:0000313" key="2">
    <source>
        <dbReference type="EMBL" id="VDI63662.1"/>
    </source>
</evidence>
<dbReference type="OrthoDB" id="2142040at2759"/>
<evidence type="ECO:0000259" key="1">
    <source>
        <dbReference type="Pfam" id="PF12248"/>
    </source>
</evidence>
<keyword evidence="3" id="KW-1185">Reference proteome</keyword>
<dbReference type="AlphaFoldDB" id="A0A8B6GGM9"/>
<organism evidence="2 3">
    <name type="scientific">Mytilus galloprovincialis</name>
    <name type="common">Mediterranean mussel</name>
    <dbReference type="NCBI Taxonomy" id="29158"/>
    <lineage>
        <taxon>Eukaryota</taxon>
        <taxon>Metazoa</taxon>
        <taxon>Spiralia</taxon>
        <taxon>Lophotrochozoa</taxon>
        <taxon>Mollusca</taxon>
        <taxon>Bivalvia</taxon>
        <taxon>Autobranchia</taxon>
        <taxon>Pteriomorphia</taxon>
        <taxon>Mytilida</taxon>
        <taxon>Mytiloidea</taxon>
        <taxon>Mytilidae</taxon>
        <taxon>Mytilinae</taxon>
        <taxon>Mytilus</taxon>
    </lineage>
</organism>
<comment type="caution">
    <text evidence="2">The sequence shown here is derived from an EMBL/GenBank/DDBJ whole genome shotgun (WGS) entry which is preliminary data.</text>
</comment>
<evidence type="ECO:0000313" key="3">
    <source>
        <dbReference type="Proteomes" id="UP000596742"/>
    </source>
</evidence>
<gene>
    <name evidence="2" type="ORF">MGAL_10B078784</name>
</gene>
<dbReference type="Proteomes" id="UP000596742">
    <property type="component" value="Unassembled WGS sequence"/>
</dbReference>
<accession>A0A8B6GGM9</accession>
<dbReference type="InterPro" id="IPR022041">
    <property type="entry name" value="Methyltransf_FA"/>
</dbReference>
<feature type="domain" description="Farnesoic acid O-methyl transferase" evidence="1">
    <location>
        <begin position="41"/>
        <end position="166"/>
    </location>
</feature>